<protein>
    <submittedName>
        <fullName evidence="1">Dimeric dUTPase (All-alpha-NTP-PPase superfamily)</fullName>
    </submittedName>
</protein>
<dbReference type="RefSeq" id="WP_307226028.1">
    <property type="nucleotide sequence ID" value="NZ_JAUSTT010000001.1"/>
</dbReference>
<comment type="caution">
    <text evidence="1">The sequence shown here is derived from an EMBL/GenBank/DDBJ whole genome shotgun (WGS) entry which is preliminary data.</text>
</comment>
<keyword evidence="2" id="KW-1185">Reference proteome</keyword>
<organism evidence="1 2">
    <name type="scientific">Bacillus chungangensis</name>
    <dbReference type="NCBI Taxonomy" id="587633"/>
    <lineage>
        <taxon>Bacteria</taxon>
        <taxon>Bacillati</taxon>
        <taxon>Bacillota</taxon>
        <taxon>Bacilli</taxon>
        <taxon>Bacillales</taxon>
        <taxon>Bacillaceae</taxon>
        <taxon>Bacillus</taxon>
    </lineage>
</organism>
<dbReference type="Gene3D" id="1.10.4010.10">
    <property type="entry name" value="Type II deoxyuridine triphosphatase"/>
    <property type="match status" value="1"/>
</dbReference>
<dbReference type="EMBL" id="JAUSTT010000001">
    <property type="protein sequence ID" value="MDQ0174511.1"/>
    <property type="molecule type" value="Genomic_DNA"/>
</dbReference>
<dbReference type="PIRSF" id="PIRSF030140">
    <property type="entry name" value="UCP030140"/>
    <property type="match status" value="1"/>
</dbReference>
<evidence type="ECO:0000313" key="1">
    <source>
        <dbReference type="EMBL" id="MDQ0174511.1"/>
    </source>
</evidence>
<dbReference type="InterPro" id="IPR016947">
    <property type="entry name" value="UCP030140"/>
</dbReference>
<evidence type="ECO:0000313" key="2">
    <source>
        <dbReference type="Proteomes" id="UP001223586"/>
    </source>
</evidence>
<dbReference type="CDD" id="cd11527">
    <property type="entry name" value="NTP-PPase_dUTPase"/>
    <property type="match status" value="1"/>
</dbReference>
<sequence>MELLEWFDMQRQLDHYIESQHGLENKSLLKQRTLALLVELSELANETRCFKFWSKKSPASKAIILEEFVDGVHFILSLGLALGYDKKILSIQTEEQKQADLTYLFLETYACIQRFSESMSFDDYETLFQQYFLLGRSLGFSLEEVQKAYKEKNEVNYERQQTGY</sequence>
<gene>
    <name evidence="1" type="ORF">J2S08_000342</name>
</gene>
<dbReference type="Pfam" id="PF08761">
    <property type="entry name" value="dUTPase_2"/>
    <property type="match status" value="1"/>
</dbReference>
<reference evidence="1 2" key="1">
    <citation type="submission" date="2023-07" db="EMBL/GenBank/DDBJ databases">
        <title>Genomic Encyclopedia of Type Strains, Phase IV (KMG-IV): sequencing the most valuable type-strain genomes for metagenomic binning, comparative biology and taxonomic classification.</title>
        <authorList>
            <person name="Goeker M."/>
        </authorList>
    </citation>
    <scope>NUCLEOTIDE SEQUENCE [LARGE SCALE GENOMIC DNA]</scope>
    <source>
        <strain evidence="1 2">DSM 23837</strain>
    </source>
</reference>
<proteinExistence type="predicted"/>
<name>A0ABT9WMS8_9BACI</name>
<dbReference type="SUPFAM" id="SSF101386">
    <property type="entry name" value="all-alpha NTP pyrophosphatases"/>
    <property type="match status" value="1"/>
</dbReference>
<dbReference type="InterPro" id="IPR014871">
    <property type="entry name" value="dUTPase/dCTP_pyrophosphatase"/>
</dbReference>
<dbReference type="Proteomes" id="UP001223586">
    <property type="component" value="Unassembled WGS sequence"/>
</dbReference>
<accession>A0ABT9WMS8</accession>